<dbReference type="InterPro" id="IPR036259">
    <property type="entry name" value="MFS_trans_sf"/>
</dbReference>
<keyword evidence="4 6" id="KW-0472">Membrane</keyword>
<feature type="transmembrane region" description="Helical" evidence="6">
    <location>
        <begin position="384"/>
        <end position="404"/>
    </location>
</feature>
<evidence type="ECO:0000313" key="8">
    <source>
        <dbReference type="Proteomes" id="UP000288859"/>
    </source>
</evidence>
<feature type="transmembrane region" description="Helical" evidence="6">
    <location>
        <begin position="55"/>
        <end position="74"/>
    </location>
</feature>
<accession>A0A438NCL4</accession>
<feature type="transmembrane region" description="Helical" evidence="6">
    <location>
        <begin position="148"/>
        <end position="168"/>
    </location>
</feature>
<feature type="transmembrane region" description="Helical" evidence="6">
    <location>
        <begin position="106"/>
        <end position="127"/>
    </location>
</feature>
<dbReference type="AlphaFoldDB" id="A0A438NCL4"/>
<comment type="caution">
    <text evidence="7">The sequence shown here is derived from an EMBL/GenBank/DDBJ whole genome shotgun (WGS) entry which is preliminary data.</text>
</comment>
<evidence type="ECO:0000256" key="2">
    <source>
        <dbReference type="ARBA" id="ARBA00022692"/>
    </source>
</evidence>
<name>A0A438NCL4_EXOME</name>
<feature type="transmembrane region" description="Helical" evidence="6">
    <location>
        <begin position="180"/>
        <end position="199"/>
    </location>
</feature>
<dbReference type="VEuPathDB" id="FungiDB:PV10_00357"/>
<dbReference type="InterPro" id="IPR010291">
    <property type="entry name" value="Ion_channel_UNC-93"/>
</dbReference>
<evidence type="ECO:0000256" key="5">
    <source>
        <dbReference type="SAM" id="MobiDB-lite"/>
    </source>
</evidence>
<reference evidence="7 8" key="1">
    <citation type="submission" date="2017-03" db="EMBL/GenBank/DDBJ databases">
        <title>Genomes of endolithic fungi from Antarctica.</title>
        <authorList>
            <person name="Coleine C."/>
            <person name="Masonjones S."/>
            <person name="Stajich J.E."/>
        </authorList>
    </citation>
    <scope>NUCLEOTIDE SEQUENCE [LARGE SCALE GENOMIC DNA]</scope>
    <source>
        <strain evidence="7 8">CCFEE 6314</strain>
    </source>
</reference>
<sequence>MAPKGIRAKFRLTRPIIQNMLVGFMLFCLPGIYVAITGLGAGGGQPSSLTVANNVNAILYAIFAVMSLGVGSLLNILTPKICLMIGAFGYPFYVGGLWFYDRTGNSALAYAAGVILGFSSAFLWTTASFISYAYPEEHRKGLYISMQWAIRSGGATTGALIAFGSNFHQTSAVGVSTPVYATYVAIQTCAMFIAFFFIINPRKVIRDDGTHLAVFSRPTLASEGLGVVKVFFDSRYLTLAIPMFCCEMALGLASSVNSRCFNLRTRTLNNVSFQAIQFVCPPLLTWILDNKHIKSRRNRGLIGILVMGANAIGACCGLLAWLSVNNIDSADSGFAWDWTDPQFGGLFVVYTMFGACFSGYQMATEWTLAATTNDPERLAKIAGMFKFWSSLGMFVSFIMAAQGVPYYGQTALQLSCYTIGVGCIIWILFKKVPQTNYFSEANVIVPTNVEEIARLDGKIEIGQLQGEQEKQQEEQGTPAKKANAQANQDSIERP</sequence>
<feature type="transmembrane region" description="Helical" evidence="6">
    <location>
        <begin position="410"/>
        <end position="429"/>
    </location>
</feature>
<dbReference type="PANTHER" id="PTHR23294">
    <property type="entry name" value="ET TRANSLATION PRODUCT-RELATED"/>
    <property type="match status" value="1"/>
</dbReference>
<comment type="subcellular location">
    <subcellularLocation>
        <location evidence="1">Membrane</location>
        <topology evidence="1">Multi-pass membrane protein</topology>
    </subcellularLocation>
</comment>
<keyword evidence="3 6" id="KW-1133">Transmembrane helix</keyword>
<dbReference type="GO" id="GO:0016020">
    <property type="term" value="C:membrane"/>
    <property type="evidence" value="ECO:0007669"/>
    <property type="project" value="UniProtKB-SubCell"/>
</dbReference>
<dbReference type="InterPro" id="IPR051617">
    <property type="entry name" value="UNC-93-like_regulator"/>
</dbReference>
<keyword evidence="2 6" id="KW-0812">Transmembrane</keyword>
<dbReference type="SUPFAM" id="SSF103473">
    <property type="entry name" value="MFS general substrate transporter"/>
    <property type="match status" value="1"/>
</dbReference>
<feature type="compositionally biased region" description="Polar residues" evidence="5">
    <location>
        <begin position="484"/>
        <end position="494"/>
    </location>
</feature>
<gene>
    <name evidence="7" type="ORF">B0A52_03033</name>
</gene>
<dbReference type="Pfam" id="PF05978">
    <property type="entry name" value="UNC-93"/>
    <property type="match status" value="1"/>
</dbReference>
<feature type="transmembrane region" description="Helical" evidence="6">
    <location>
        <begin position="21"/>
        <end position="43"/>
    </location>
</feature>
<feature type="transmembrane region" description="Helical" evidence="6">
    <location>
        <begin position="81"/>
        <end position="100"/>
    </location>
</feature>
<dbReference type="PANTHER" id="PTHR23294:SF59">
    <property type="entry name" value="UNC93-LIKE PROTEIN C922.05C"/>
    <property type="match status" value="1"/>
</dbReference>
<feature type="region of interest" description="Disordered" evidence="5">
    <location>
        <begin position="464"/>
        <end position="494"/>
    </location>
</feature>
<dbReference type="Gene3D" id="1.20.1250.20">
    <property type="entry name" value="MFS general substrate transporter like domains"/>
    <property type="match status" value="2"/>
</dbReference>
<evidence type="ECO:0000313" key="7">
    <source>
        <dbReference type="EMBL" id="RVX73391.1"/>
    </source>
</evidence>
<dbReference type="Proteomes" id="UP000288859">
    <property type="component" value="Unassembled WGS sequence"/>
</dbReference>
<evidence type="ECO:0000256" key="6">
    <source>
        <dbReference type="SAM" id="Phobius"/>
    </source>
</evidence>
<feature type="transmembrane region" description="Helical" evidence="6">
    <location>
        <begin position="343"/>
        <end position="363"/>
    </location>
</feature>
<dbReference type="EMBL" id="NAJM01000008">
    <property type="protein sequence ID" value="RVX73391.1"/>
    <property type="molecule type" value="Genomic_DNA"/>
</dbReference>
<proteinExistence type="predicted"/>
<evidence type="ECO:0008006" key="9">
    <source>
        <dbReference type="Google" id="ProtNLM"/>
    </source>
</evidence>
<feature type="transmembrane region" description="Helical" evidence="6">
    <location>
        <begin position="300"/>
        <end position="323"/>
    </location>
</feature>
<dbReference type="OrthoDB" id="196103at2759"/>
<protein>
    <recommendedName>
        <fullName evidence="9">Membrane transporter</fullName>
    </recommendedName>
</protein>
<evidence type="ECO:0000256" key="4">
    <source>
        <dbReference type="ARBA" id="ARBA00023136"/>
    </source>
</evidence>
<evidence type="ECO:0000256" key="1">
    <source>
        <dbReference type="ARBA" id="ARBA00004141"/>
    </source>
</evidence>
<organism evidence="7 8">
    <name type="scientific">Exophiala mesophila</name>
    <name type="common">Black yeast-like fungus</name>
    <dbReference type="NCBI Taxonomy" id="212818"/>
    <lineage>
        <taxon>Eukaryota</taxon>
        <taxon>Fungi</taxon>
        <taxon>Dikarya</taxon>
        <taxon>Ascomycota</taxon>
        <taxon>Pezizomycotina</taxon>
        <taxon>Eurotiomycetes</taxon>
        <taxon>Chaetothyriomycetidae</taxon>
        <taxon>Chaetothyriales</taxon>
        <taxon>Herpotrichiellaceae</taxon>
        <taxon>Exophiala</taxon>
    </lineage>
</organism>
<evidence type="ECO:0000256" key="3">
    <source>
        <dbReference type="ARBA" id="ARBA00022989"/>
    </source>
</evidence>